<evidence type="ECO:0000256" key="1">
    <source>
        <dbReference type="SAM" id="Phobius"/>
    </source>
</evidence>
<dbReference type="PATRIC" id="fig|1496.1371.peg.2345"/>
<dbReference type="GeneID" id="66355208"/>
<keyword evidence="1" id="KW-0812">Transmembrane</keyword>
<dbReference type="AlphaFoldDB" id="A0A069AJW3"/>
<keyword evidence="1" id="KW-1133">Transmembrane helix</keyword>
<keyword evidence="1" id="KW-0472">Membrane</keyword>
<reference evidence="2" key="1">
    <citation type="submission" date="2014-07" db="EMBL/GenBank/DDBJ databases">
        <authorList>
            <person name="Monot Marc"/>
        </authorList>
    </citation>
    <scope>NUCLEOTIDE SEQUENCE</scope>
    <source>
        <strain evidence="4">7032989</strain>
        <strain evidence="3">7032994</strain>
    </source>
</reference>
<evidence type="ECO:0000313" key="4">
    <source>
        <dbReference type="EMBL" id="CDS95475.1"/>
    </source>
</evidence>
<evidence type="ECO:0000313" key="3">
    <source>
        <dbReference type="EMBL" id="CDS89146.1"/>
    </source>
</evidence>
<feature type="transmembrane region" description="Helical" evidence="1">
    <location>
        <begin position="38"/>
        <end position="57"/>
    </location>
</feature>
<accession>A0A069AJW3</accession>
<name>A0A069AJW3_CLODI</name>
<evidence type="ECO:0000313" key="6">
    <source>
        <dbReference type="EMBL" id="VFD55227.1"/>
    </source>
</evidence>
<dbReference type="Proteomes" id="UP000879542">
    <property type="component" value="Unassembled WGS sequence"/>
</dbReference>
<evidence type="ECO:0000313" key="2">
    <source>
        <dbReference type="EMBL" id="CDS88517.1"/>
    </source>
</evidence>
<evidence type="ECO:0000313" key="9">
    <source>
        <dbReference type="Proteomes" id="UP000372533"/>
    </source>
</evidence>
<evidence type="ECO:0000313" key="7">
    <source>
        <dbReference type="EMBL" id="VHY12619.1"/>
    </source>
</evidence>
<protein>
    <submittedName>
        <fullName evidence="2 6">Membrane protein</fullName>
    </submittedName>
    <submittedName>
        <fullName evidence="5">TIGR04086 family membrane protein</fullName>
    </submittedName>
</protein>
<dbReference type="EMBL" id="DAEQIJ010000011">
    <property type="protein sequence ID" value="HBH2620685.1"/>
    <property type="molecule type" value="Genomic_DNA"/>
</dbReference>
<sequence length="120" mass="13047">MGKSNYIFKGLGYAYIITLAVLLVYNLFLTFTDIGGDNITMVSSFITTISAAIGGFYTSKHMKEKGLMYGLLVGLLYIVCIFLTVFLAQEKFVFEVGMIYKLLLISAAGGIGGVLGVNFK</sequence>
<dbReference type="Proteomes" id="UP000372533">
    <property type="component" value="Unassembled WGS sequence"/>
</dbReference>
<dbReference type="NCBIfam" id="TIGR04086">
    <property type="entry name" value="TIGR04086_membr"/>
    <property type="match status" value="1"/>
</dbReference>
<feature type="transmembrane region" description="Helical" evidence="1">
    <location>
        <begin position="99"/>
        <end position="119"/>
    </location>
</feature>
<proteinExistence type="predicted"/>
<dbReference type="EMBL" id="CAADAT010000017">
    <property type="protein sequence ID" value="VFD55227.1"/>
    <property type="molecule type" value="Genomic_DNA"/>
</dbReference>
<evidence type="ECO:0000313" key="8">
    <source>
        <dbReference type="Proteomes" id="UP000346772"/>
    </source>
</evidence>
<evidence type="ECO:0000313" key="5">
    <source>
        <dbReference type="EMBL" id="HBH2620685.1"/>
    </source>
</evidence>
<reference evidence="5" key="4">
    <citation type="submission" date="2021-06" db="EMBL/GenBank/DDBJ databases">
        <authorList>
            <consortium name="NCBI Pathogen Detection Project"/>
        </authorList>
    </citation>
    <scope>NUCLEOTIDE SEQUENCE</scope>
    <source>
        <strain evidence="5">Clostridioides</strain>
    </source>
</reference>
<dbReference type="RefSeq" id="WP_003422821.1">
    <property type="nucleotide sequence ID" value="NZ_AP025558.1"/>
</dbReference>
<dbReference type="EMBL" id="CAAJVP010000012">
    <property type="protein sequence ID" value="VHY12619.1"/>
    <property type="molecule type" value="Genomic_DNA"/>
</dbReference>
<feature type="transmembrane region" description="Helical" evidence="1">
    <location>
        <begin position="69"/>
        <end position="87"/>
    </location>
</feature>
<reference evidence="5" key="2">
    <citation type="journal article" date="2018" name="Genome Biol.">
        <title>SKESA: strategic k-mer extension for scrupulous assemblies.</title>
        <authorList>
            <person name="Souvorov A."/>
            <person name="Agarwala R."/>
            <person name="Lipman D.J."/>
        </authorList>
    </citation>
    <scope>NUCLEOTIDE SEQUENCE</scope>
    <source>
        <strain evidence="5">Clostridioides</strain>
    </source>
</reference>
<dbReference type="InterPro" id="IPR023804">
    <property type="entry name" value="DUF3792_TM"/>
</dbReference>
<reference evidence="6 8" key="3">
    <citation type="submission" date="2019-02" db="EMBL/GenBank/DDBJ databases">
        <authorList>
            <consortium name="Pathogen Informatics"/>
        </authorList>
    </citation>
    <scope>NUCLEOTIDE SEQUENCE [LARGE SCALE GENOMIC DNA]</scope>
    <source>
        <strain evidence="6 8">078GUE027</strain>
        <strain evidence="9">tl291</strain>
        <strain evidence="7">Tl291</strain>
    </source>
</reference>
<dbReference type="Proteomes" id="UP000346772">
    <property type="component" value="Unassembled WGS sequence"/>
</dbReference>
<organism evidence="2">
    <name type="scientific">Clostridioides difficile</name>
    <name type="common">Peptoclostridium difficile</name>
    <dbReference type="NCBI Taxonomy" id="1496"/>
    <lineage>
        <taxon>Bacteria</taxon>
        <taxon>Bacillati</taxon>
        <taxon>Bacillota</taxon>
        <taxon>Clostridia</taxon>
        <taxon>Peptostreptococcales</taxon>
        <taxon>Peptostreptococcaceae</taxon>
        <taxon>Clostridioides</taxon>
    </lineage>
</organism>
<feature type="transmembrane region" description="Helical" evidence="1">
    <location>
        <begin position="12"/>
        <end position="32"/>
    </location>
</feature>
<dbReference type="EMBL" id="LK932525">
    <property type="protein sequence ID" value="CDS88517.1"/>
    <property type="molecule type" value="Genomic_DNA"/>
</dbReference>
<dbReference type="EMBL" id="LK932849">
    <property type="protein sequence ID" value="CDS95475.1"/>
    <property type="molecule type" value="Genomic_DNA"/>
</dbReference>
<dbReference type="Pfam" id="PF12670">
    <property type="entry name" value="DUF3792"/>
    <property type="match status" value="1"/>
</dbReference>
<gene>
    <name evidence="4" type="ORF">BN1095_20189</name>
    <name evidence="2" type="ORF">BN1096_700017</name>
    <name evidence="3" type="ORF">BN1097_710017</name>
    <name evidence="5" type="ORF">KRQ00_002456</name>
    <name evidence="7" type="ORF">SAMEA1402366_02559</name>
    <name evidence="6" type="ORF">SAMEA1710456_02731</name>
</gene>
<dbReference type="EMBL" id="LK932411">
    <property type="protein sequence ID" value="CDS89146.1"/>
    <property type="molecule type" value="Genomic_DNA"/>
</dbReference>